<evidence type="ECO:0008006" key="3">
    <source>
        <dbReference type="Google" id="ProtNLM"/>
    </source>
</evidence>
<evidence type="ECO:0000256" key="1">
    <source>
        <dbReference type="SAM" id="Coils"/>
    </source>
</evidence>
<protein>
    <recommendedName>
        <fullName evidence="3">Helix-turn-helix type 11 domain-containing protein</fullName>
    </recommendedName>
</protein>
<comment type="caution">
    <text evidence="2">The sequence shown here is derived from an EMBL/GenBank/DDBJ whole genome shotgun (WGS) entry which is preliminary data.</text>
</comment>
<name>A0A644ZWN1_9ZZZZ</name>
<evidence type="ECO:0000313" key="2">
    <source>
        <dbReference type="EMBL" id="MPM45157.1"/>
    </source>
</evidence>
<keyword evidence="1" id="KW-0175">Coiled coil</keyword>
<gene>
    <name evidence="2" type="ORF">SDC9_91843</name>
</gene>
<proteinExistence type="predicted"/>
<sequence length="172" mass="20309">MRNVENIEEIVRETVVTTIKEYEKKINEHNRRKILYNTKLLLKNYNELKNHALNAVYKNIEYEEVDKENGEDANYSDDEILIESIKKSKAKTIIMIAHIDVALERVKQKHKIKGTIEKYKALELYYIKEKRKDDIAIELNCSTKSVSRWIKEVEEDVAINVFGINTLDHMLI</sequence>
<organism evidence="2">
    <name type="scientific">bioreactor metagenome</name>
    <dbReference type="NCBI Taxonomy" id="1076179"/>
    <lineage>
        <taxon>unclassified sequences</taxon>
        <taxon>metagenomes</taxon>
        <taxon>ecological metagenomes</taxon>
    </lineage>
</organism>
<dbReference type="Gene3D" id="1.10.10.60">
    <property type="entry name" value="Homeodomain-like"/>
    <property type="match status" value="1"/>
</dbReference>
<dbReference type="AlphaFoldDB" id="A0A644ZWN1"/>
<feature type="coiled-coil region" evidence="1">
    <location>
        <begin position="12"/>
        <end position="39"/>
    </location>
</feature>
<dbReference type="EMBL" id="VSSQ01010762">
    <property type="protein sequence ID" value="MPM45157.1"/>
    <property type="molecule type" value="Genomic_DNA"/>
</dbReference>
<reference evidence="2" key="1">
    <citation type="submission" date="2019-08" db="EMBL/GenBank/DDBJ databases">
        <authorList>
            <person name="Kucharzyk K."/>
            <person name="Murdoch R.W."/>
            <person name="Higgins S."/>
            <person name="Loffler F."/>
        </authorList>
    </citation>
    <scope>NUCLEOTIDE SEQUENCE</scope>
</reference>
<accession>A0A644ZWN1</accession>